<dbReference type="PROSITE" id="PS01184">
    <property type="entry name" value="UBIE_2"/>
    <property type="match status" value="1"/>
</dbReference>
<dbReference type="PANTHER" id="PTHR43591">
    <property type="entry name" value="METHYLTRANSFERASE"/>
    <property type="match status" value="1"/>
</dbReference>
<dbReference type="SUPFAM" id="SSF53335">
    <property type="entry name" value="S-adenosyl-L-methionine-dependent methyltransferases"/>
    <property type="match status" value="1"/>
</dbReference>
<name>A0AA38JMI9_9AGAR</name>
<evidence type="ECO:0000256" key="1">
    <source>
        <dbReference type="ARBA" id="ARBA00022603"/>
    </source>
</evidence>
<evidence type="ECO:0000256" key="2">
    <source>
        <dbReference type="ARBA" id="ARBA00022679"/>
    </source>
</evidence>
<accession>A0AA38JMI9</accession>
<reference evidence="6" key="1">
    <citation type="submission" date="2022-08" db="EMBL/GenBank/DDBJ databases">
        <authorList>
            <consortium name="DOE Joint Genome Institute"/>
            <person name="Min B."/>
            <person name="Sierra-Patev S."/>
            <person name="Naranjo-Ortiz M."/>
            <person name="Looney B."/>
            <person name="Konkel Z."/>
            <person name="Slot J.C."/>
            <person name="Sakamoto Y."/>
            <person name="Steenwyk J.L."/>
            <person name="Rokas A."/>
            <person name="Carro J."/>
            <person name="Camarero S."/>
            <person name="Ferreira P."/>
            <person name="Molpeceres G."/>
            <person name="Ruiz-duenas F.J."/>
            <person name="Serrano A."/>
            <person name="Henrissat B."/>
            <person name="Drula E."/>
            <person name="Hughes K.W."/>
            <person name="Mata J.L."/>
            <person name="Ishikawa N.K."/>
            <person name="Vargas-Isla R."/>
            <person name="Ushijima S."/>
            <person name="Smith C.A."/>
            <person name="Ahrendt S."/>
            <person name="Andreopoulos W."/>
            <person name="He G."/>
            <person name="LaButti K."/>
            <person name="Lipzen A."/>
            <person name="Ng V."/>
            <person name="Riley R."/>
            <person name="Sandor L."/>
            <person name="Barry K."/>
            <person name="Martinez A.T."/>
            <person name="Xiao Y."/>
            <person name="Gibbons J.G."/>
            <person name="Terashima K."/>
            <person name="Hibbett D.S."/>
            <person name="Grigoriev I.V."/>
        </authorList>
    </citation>
    <scope>NUCLEOTIDE SEQUENCE</scope>
    <source>
        <strain evidence="6">ET3784</strain>
    </source>
</reference>
<keyword evidence="7" id="KW-1185">Reference proteome</keyword>
<evidence type="ECO:0000313" key="6">
    <source>
        <dbReference type="EMBL" id="KAJ3733115.1"/>
    </source>
</evidence>
<dbReference type="GO" id="GO:0008168">
    <property type="term" value="F:methyltransferase activity"/>
    <property type="evidence" value="ECO:0007669"/>
    <property type="project" value="UniProtKB-KW"/>
</dbReference>
<dbReference type="InterPro" id="IPR029063">
    <property type="entry name" value="SAM-dependent_MTases_sf"/>
</dbReference>
<feature type="domain" description="Methyltransferase" evidence="5">
    <location>
        <begin position="67"/>
        <end position="158"/>
    </location>
</feature>
<reference evidence="6" key="2">
    <citation type="journal article" date="2023" name="Proc. Natl. Acad. Sci. U.S.A.">
        <title>A global phylogenomic analysis of the shiitake genus Lentinula.</title>
        <authorList>
            <person name="Sierra-Patev S."/>
            <person name="Min B."/>
            <person name="Naranjo-Ortiz M."/>
            <person name="Looney B."/>
            <person name="Konkel Z."/>
            <person name="Slot J.C."/>
            <person name="Sakamoto Y."/>
            <person name="Steenwyk J.L."/>
            <person name="Rokas A."/>
            <person name="Carro J."/>
            <person name="Camarero S."/>
            <person name="Ferreira P."/>
            <person name="Molpeceres G."/>
            <person name="Ruiz-Duenas F.J."/>
            <person name="Serrano A."/>
            <person name="Henrissat B."/>
            <person name="Drula E."/>
            <person name="Hughes K.W."/>
            <person name="Mata J.L."/>
            <person name="Ishikawa N.K."/>
            <person name="Vargas-Isla R."/>
            <person name="Ushijima S."/>
            <person name="Smith C.A."/>
            <person name="Donoghue J."/>
            <person name="Ahrendt S."/>
            <person name="Andreopoulos W."/>
            <person name="He G."/>
            <person name="LaButti K."/>
            <person name="Lipzen A."/>
            <person name="Ng V."/>
            <person name="Riley R."/>
            <person name="Sandor L."/>
            <person name="Barry K."/>
            <person name="Martinez A.T."/>
            <person name="Xiao Y."/>
            <person name="Gibbons J.G."/>
            <person name="Terashima K."/>
            <person name="Grigoriev I.V."/>
            <person name="Hibbett D."/>
        </authorList>
    </citation>
    <scope>NUCLEOTIDE SEQUENCE</scope>
    <source>
        <strain evidence="6">ET3784</strain>
    </source>
</reference>
<gene>
    <name evidence="6" type="ORF">DFJ43DRAFT_1069276</name>
</gene>
<dbReference type="Proteomes" id="UP001176059">
    <property type="component" value="Unassembled WGS sequence"/>
</dbReference>
<keyword evidence="2" id="KW-0808">Transferase</keyword>
<evidence type="ECO:0000259" key="5">
    <source>
        <dbReference type="Pfam" id="PF13649"/>
    </source>
</evidence>
<dbReference type="Gene3D" id="3.40.50.150">
    <property type="entry name" value="Vaccinia Virus protein VP39"/>
    <property type="match status" value="1"/>
</dbReference>
<sequence>MLEVVSDNSSNREAKKTGDPSFHSAYILPANEPERERLDQQSRFMTKAVFGGKLISTQTNISPGDEILESATGTGIWLLDLARELPTPVSLTGIDISSRLFPTNYPSNVTFSSQSVTSLPESWSNKFNLINQRLLTGALTKEQWPNALSELYRVLKPGAWIQLMETGPTPKMYSGPKMRRMVDSWASLYRLRGLVTDIQDILEQLLSEAGFVEVKKQTVPLPLSPGREDYEEHKNNIVGFFLAAKQPFLMTGQFESETEFDEALKEMQDEWDSSSRCWWEWAVFHAKKKEKTEGM</sequence>
<dbReference type="GO" id="GO:0032259">
    <property type="term" value="P:methylation"/>
    <property type="evidence" value="ECO:0007669"/>
    <property type="project" value="UniProtKB-KW"/>
</dbReference>
<dbReference type="InterPro" id="IPR023576">
    <property type="entry name" value="UbiE/COQ5_MeTrFase_CS"/>
</dbReference>
<dbReference type="Pfam" id="PF13649">
    <property type="entry name" value="Methyltransf_25"/>
    <property type="match status" value="1"/>
</dbReference>
<dbReference type="AlphaFoldDB" id="A0AA38JMI9"/>
<evidence type="ECO:0000256" key="3">
    <source>
        <dbReference type="ARBA" id="ARBA00022691"/>
    </source>
</evidence>
<keyword evidence="3" id="KW-0949">S-adenosyl-L-methionine</keyword>
<organism evidence="6 7">
    <name type="scientific">Lentinula guzmanii</name>
    <dbReference type="NCBI Taxonomy" id="2804957"/>
    <lineage>
        <taxon>Eukaryota</taxon>
        <taxon>Fungi</taxon>
        <taxon>Dikarya</taxon>
        <taxon>Basidiomycota</taxon>
        <taxon>Agaricomycotina</taxon>
        <taxon>Agaricomycetes</taxon>
        <taxon>Agaricomycetidae</taxon>
        <taxon>Agaricales</taxon>
        <taxon>Marasmiineae</taxon>
        <taxon>Omphalotaceae</taxon>
        <taxon>Lentinula</taxon>
    </lineage>
</organism>
<comment type="caution">
    <text evidence="6">The sequence shown here is derived from an EMBL/GenBank/DDBJ whole genome shotgun (WGS) entry which is preliminary data.</text>
</comment>
<dbReference type="InterPro" id="IPR041698">
    <property type="entry name" value="Methyltransf_25"/>
</dbReference>
<protein>
    <submittedName>
        <fullName evidence="6">S-adenosyl-L-methionine-dependent methyltransferase</fullName>
    </submittedName>
</protein>
<proteinExistence type="predicted"/>
<evidence type="ECO:0000256" key="4">
    <source>
        <dbReference type="SAM" id="MobiDB-lite"/>
    </source>
</evidence>
<keyword evidence="1 6" id="KW-0489">Methyltransferase</keyword>
<dbReference type="CDD" id="cd02440">
    <property type="entry name" value="AdoMet_MTases"/>
    <property type="match status" value="1"/>
</dbReference>
<dbReference type="EMBL" id="JANVFO010000019">
    <property type="protein sequence ID" value="KAJ3733115.1"/>
    <property type="molecule type" value="Genomic_DNA"/>
</dbReference>
<feature type="region of interest" description="Disordered" evidence="4">
    <location>
        <begin position="1"/>
        <end position="33"/>
    </location>
</feature>
<evidence type="ECO:0000313" key="7">
    <source>
        <dbReference type="Proteomes" id="UP001176059"/>
    </source>
</evidence>